<organism evidence="1 2">
    <name type="scientific">Rubroshorea leprosula</name>
    <dbReference type="NCBI Taxonomy" id="152421"/>
    <lineage>
        <taxon>Eukaryota</taxon>
        <taxon>Viridiplantae</taxon>
        <taxon>Streptophyta</taxon>
        <taxon>Embryophyta</taxon>
        <taxon>Tracheophyta</taxon>
        <taxon>Spermatophyta</taxon>
        <taxon>Magnoliopsida</taxon>
        <taxon>eudicotyledons</taxon>
        <taxon>Gunneridae</taxon>
        <taxon>Pentapetalae</taxon>
        <taxon>rosids</taxon>
        <taxon>malvids</taxon>
        <taxon>Malvales</taxon>
        <taxon>Dipterocarpaceae</taxon>
        <taxon>Rubroshorea</taxon>
    </lineage>
</organism>
<accession>A0AAV5MNL8</accession>
<keyword evidence="2" id="KW-1185">Reference proteome</keyword>
<protein>
    <submittedName>
        <fullName evidence="1">Uncharacterized protein</fullName>
    </submittedName>
</protein>
<evidence type="ECO:0000313" key="2">
    <source>
        <dbReference type="Proteomes" id="UP001054252"/>
    </source>
</evidence>
<proteinExistence type="predicted"/>
<gene>
    <name evidence="1" type="ORF">SLEP1_g56738</name>
</gene>
<reference evidence="1 2" key="1">
    <citation type="journal article" date="2021" name="Commun. Biol.">
        <title>The genome of Shorea leprosula (Dipterocarpaceae) highlights the ecological relevance of drought in aseasonal tropical rainforests.</title>
        <authorList>
            <person name="Ng K.K.S."/>
            <person name="Kobayashi M.J."/>
            <person name="Fawcett J.A."/>
            <person name="Hatakeyama M."/>
            <person name="Paape T."/>
            <person name="Ng C.H."/>
            <person name="Ang C.C."/>
            <person name="Tnah L.H."/>
            <person name="Lee C.T."/>
            <person name="Nishiyama T."/>
            <person name="Sese J."/>
            <person name="O'Brien M.J."/>
            <person name="Copetti D."/>
            <person name="Mohd Noor M.I."/>
            <person name="Ong R.C."/>
            <person name="Putra M."/>
            <person name="Sireger I.Z."/>
            <person name="Indrioko S."/>
            <person name="Kosugi Y."/>
            <person name="Izuno A."/>
            <person name="Isagi Y."/>
            <person name="Lee S.L."/>
            <person name="Shimizu K.K."/>
        </authorList>
    </citation>
    <scope>NUCLEOTIDE SEQUENCE [LARGE SCALE GENOMIC DNA]</scope>
    <source>
        <strain evidence="1">214</strain>
    </source>
</reference>
<dbReference type="Proteomes" id="UP001054252">
    <property type="component" value="Unassembled WGS sequence"/>
</dbReference>
<dbReference type="AlphaFoldDB" id="A0AAV5MNL8"/>
<name>A0AAV5MNL8_9ROSI</name>
<dbReference type="EMBL" id="BPVZ01000333">
    <property type="protein sequence ID" value="GKV50022.1"/>
    <property type="molecule type" value="Genomic_DNA"/>
</dbReference>
<sequence>MPSFLLNSENGKGKASDPFSLKTQVDVFPSTLKTHPFGQPRSGSADGAFYVGVLALPLILFKESRIPKNDGPHLPITGLDQKHHDYAWEYRAPPLAYLAPQPC</sequence>
<comment type="caution">
    <text evidence="1">The sequence shown here is derived from an EMBL/GenBank/DDBJ whole genome shotgun (WGS) entry which is preliminary data.</text>
</comment>
<evidence type="ECO:0000313" key="1">
    <source>
        <dbReference type="EMBL" id="GKV50022.1"/>
    </source>
</evidence>